<name>A0AAN6H2Z7_9PEZI</name>
<evidence type="ECO:0000313" key="3">
    <source>
        <dbReference type="Proteomes" id="UP001175353"/>
    </source>
</evidence>
<comment type="similarity">
    <text evidence="1">Belongs to the complex I LYR family.</text>
</comment>
<dbReference type="Pfam" id="PF13233">
    <property type="entry name" value="Complex1_LYR_2"/>
    <property type="match status" value="1"/>
</dbReference>
<dbReference type="PANTHER" id="PTHR21024:SF0">
    <property type="entry name" value="ELECTRON TRANSFER FLAVOPROTEIN REGULATORY FACTOR 1"/>
    <property type="match status" value="1"/>
</dbReference>
<keyword evidence="3" id="KW-1185">Reference proteome</keyword>
<accession>A0AAN6H2Z7</accession>
<dbReference type="PANTHER" id="PTHR21024">
    <property type="entry name" value="GROWTH HORMONE-INDUCIBLE SOLUBLE PROTEIN-RELATED"/>
    <property type="match status" value="1"/>
</dbReference>
<dbReference type="CDD" id="cd20265">
    <property type="entry name" value="Complex1_LYR_ETFRF1_LYRM5"/>
    <property type="match status" value="1"/>
</dbReference>
<dbReference type="GO" id="GO:0005739">
    <property type="term" value="C:mitochondrion"/>
    <property type="evidence" value="ECO:0007669"/>
    <property type="project" value="TreeGrafter"/>
</dbReference>
<dbReference type="EMBL" id="JAUJLE010000481">
    <property type="protein sequence ID" value="KAK0955094.1"/>
    <property type="molecule type" value="Genomic_DNA"/>
</dbReference>
<protein>
    <submittedName>
        <fullName evidence="2">Uncharacterized protein</fullName>
    </submittedName>
</protein>
<sequence length="101" mass="11973">MAVATNPLRLDVIRIYKGTQTHSLHRIALQWLTTKSELLYLGRDYPLGYDYFRPRLHKAFMAKAGLQDEEEIRKGIEQAALTPRSYYLKRYRTLKQRYQPA</sequence>
<dbReference type="GO" id="GO:0022904">
    <property type="term" value="P:respiratory electron transport chain"/>
    <property type="evidence" value="ECO:0007669"/>
    <property type="project" value="TreeGrafter"/>
</dbReference>
<dbReference type="GO" id="GO:0090324">
    <property type="term" value="P:negative regulation of oxidative phosphorylation"/>
    <property type="evidence" value="ECO:0007669"/>
    <property type="project" value="InterPro"/>
</dbReference>
<organism evidence="2 3">
    <name type="scientific">Friedmanniomyces endolithicus</name>
    <dbReference type="NCBI Taxonomy" id="329885"/>
    <lineage>
        <taxon>Eukaryota</taxon>
        <taxon>Fungi</taxon>
        <taxon>Dikarya</taxon>
        <taxon>Ascomycota</taxon>
        <taxon>Pezizomycotina</taxon>
        <taxon>Dothideomycetes</taxon>
        <taxon>Dothideomycetidae</taxon>
        <taxon>Mycosphaerellales</taxon>
        <taxon>Teratosphaeriaceae</taxon>
        <taxon>Friedmanniomyces</taxon>
    </lineage>
</organism>
<dbReference type="AlphaFoldDB" id="A0AAN6H2Z7"/>
<evidence type="ECO:0000313" key="2">
    <source>
        <dbReference type="EMBL" id="KAK0955094.1"/>
    </source>
</evidence>
<evidence type="ECO:0000256" key="1">
    <source>
        <dbReference type="ARBA" id="ARBA00009508"/>
    </source>
</evidence>
<gene>
    <name evidence="2" type="ORF">LTR91_023000</name>
</gene>
<reference evidence="2" key="1">
    <citation type="submission" date="2023-06" db="EMBL/GenBank/DDBJ databases">
        <title>Black Yeasts Isolated from many extreme environments.</title>
        <authorList>
            <person name="Coleine C."/>
            <person name="Stajich J.E."/>
            <person name="Selbmann L."/>
        </authorList>
    </citation>
    <scope>NUCLEOTIDE SEQUENCE</scope>
    <source>
        <strain evidence="2">CCFEE 5200</strain>
    </source>
</reference>
<dbReference type="InterPro" id="IPR045296">
    <property type="entry name" value="Complex1_LYR_ETFRF1_LYRM5"/>
</dbReference>
<comment type="caution">
    <text evidence="2">The sequence shown here is derived from an EMBL/GenBank/DDBJ whole genome shotgun (WGS) entry which is preliminary data.</text>
</comment>
<proteinExistence type="inferred from homology"/>
<dbReference type="InterPro" id="IPR052000">
    <property type="entry name" value="ETFRF1"/>
</dbReference>
<dbReference type="Proteomes" id="UP001175353">
    <property type="component" value="Unassembled WGS sequence"/>
</dbReference>